<dbReference type="Proteomes" id="UP000037697">
    <property type="component" value="Unassembled WGS sequence"/>
</dbReference>
<dbReference type="OrthoDB" id="9791520at2"/>
<keyword evidence="14" id="KW-1185">Reference proteome</keyword>
<dbReference type="SUPFAM" id="SSF111369">
    <property type="entry name" value="HlyD-like secretion proteins"/>
    <property type="match status" value="1"/>
</dbReference>
<dbReference type="EMBL" id="LHQV01000015">
    <property type="protein sequence ID" value="OQJ99259.1"/>
    <property type="molecule type" value="Genomic_DNA"/>
</dbReference>
<dbReference type="GO" id="GO:0022857">
    <property type="term" value="F:transmembrane transporter activity"/>
    <property type="evidence" value="ECO:0007669"/>
    <property type="project" value="InterPro"/>
</dbReference>
<gene>
    <name evidence="10" type="primary">vmeP</name>
    <name evidence="8" type="ORF">ACX05_11130</name>
    <name evidence="11" type="ORF">AKG60_14710</name>
    <name evidence="10" type="ORF">HKB21_08970</name>
    <name evidence="12" type="ORF">O1Q84_25100</name>
    <name evidence="9" type="ORF">QX249_07070</name>
</gene>
<dbReference type="Proteomes" id="UP001156560">
    <property type="component" value="Chromosome 2"/>
</dbReference>
<evidence type="ECO:0000313" key="9">
    <source>
        <dbReference type="EMBL" id="MDS1820412.1"/>
    </source>
</evidence>
<reference evidence="12" key="4">
    <citation type="submission" date="2022-12" db="EMBL/GenBank/DDBJ databases">
        <title>Vibrio parahaemolyticus become highly virulent by producing novel Tc toxins.</title>
        <authorList>
            <person name="Yang F."/>
            <person name="You Y."/>
            <person name="Lai Q."/>
            <person name="Xu L."/>
            <person name="Li F."/>
        </authorList>
    </citation>
    <scope>NUCLEOTIDE SEQUENCE</scope>
    <source>
        <strain evidence="12">Vp-HL-202005</strain>
    </source>
</reference>
<evidence type="ECO:0000313" key="10">
    <source>
        <dbReference type="EMBL" id="NMU25754.1"/>
    </source>
</evidence>
<feature type="domain" description="Multidrug resistance protein MdtA-like C-terminal permuted SH3" evidence="7">
    <location>
        <begin position="304"/>
        <end position="363"/>
    </location>
</feature>
<feature type="domain" description="Multidrug resistance protein MdtA-like alpha-helical hairpin" evidence="4">
    <location>
        <begin position="102"/>
        <end position="171"/>
    </location>
</feature>
<evidence type="ECO:0000313" key="8">
    <source>
        <dbReference type="EMBL" id="KOY32747.1"/>
    </source>
</evidence>
<organism evidence="10 15">
    <name type="scientific">Vibrio parahaemolyticus</name>
    <dbReference type="NCBI Taxonomy" id="670"/>
    <lineage>
        <taxon>Bacteria</taxon>
        <taxon>Pseudomonadati</taxon>
        <taxon>Pseudomonadota</taxon>
        <taxon>Gammaproteobacteria</taxon>
        <taxon>Vibrionales</taxon>
        <taxon>Vibrionaceae</taxon>
        <taxon>Vibrio</taxon>
    </lineage>
</organism>
<protein>
    <submittedName>
        <fullName evidence="8">Acriflavin resistance protein</fullName>
    </submittedName>
    <submittedName>
        <fullName evidence="10">Efflux RND transporter periplasmic adaptor subunit VmeP</fullName>
    </submittedName>
</protein>
<comment type="similarity">
    <text evidence="2">Belongs to the membrane fusion protein (MFP) (TC 8.A.1) family.</text>
</comment>
<dbReference type="InterPro" id="IPR058627">
    <property type="entry name" value="MdtA-like_C"/>
</dbReference>
<dbReference type="Gene3D" id="2.40.420.20">
    <property type="match status" value="1"/>
</dbReference>
<dbReference type="InterPro" id="IPR058625">
    <property type="entry name" value="MdtA-like_BSH"/>
</dbReference>
<evidence type="ECO:0000259" key="5">
    <source>
        <dbReference type="Pfam" id="PF25917"/>
    </source>
</evidence>
<dbReference type="Gene3D" id="1.10.287.470">
    <property type="entry name" value="Helix hairpin bin"/>
    <property type="match status" value="1"/>
</dbReference>
<dbReference type="Proteomes" id="UP000191946">
    <property type="component" value="Unassembled WGS sequence"/>
</dbReference>
<dbReference type="NCBIfam" id="TIGR01730">
    <property type="entry name" value="RND_mfp"/>
    <property type="match status" value="1"/>
</dbReference>
<evidence type="ECO:0000256" key="3">
    <source>
        <dbReference type="SAM" id="SignalP"/>
    </source>
</evidence>
<evidence type="ECO:0000259" key="7">
    <source>
        <dbReference type="Pfam" id="PF25967"/>
    </source>
</evidence>
<evidence type="ECO:0000313" key="13">
    <source>
        <dbReference type="Proteomes" id="UP000037697"/>
    </source>
</evidence>
<dbReference type="Pfam" id="PF25967">
    <property type="entry name" value="RND-MFP_C"/>
    <property type="match status" value="1"/>
</dbReference>
<reference evidence="10 15" key="3">
    <citation type="submission" date="2020-04" db="EMBL/GenBank/DDBJ databases">
        <title>Whole-genome sequencing of Vibrio spp. from China reveals different genetic environments of blaCTX-M-14 among diverse lineages.</title>
        <authorList>
            <person name="Zheng Z."/>
            <person name="Ye L."/>
            <person name="Chen S."/>
        </authorList>
    </citation>
    <scope>NUCLEOTIDE SEQUENCE [LARGE SCALE GENOMIC DNA]</scope>
    <source>
        <strain evidence="10 15">Vb0574</strain>
    </source>
</reference>
<dbReference type="FunFam" id="2.40.420.20:FF:000001">
    <property type="entry name" value="Efflux RND transporter periplasmic adaptor subunit"/>
    <property type="match status" value="1"/>
</dbReference>
<feature type="signal peptide" evidence="3">
    <location>
        <begin position="1"/>
        <end position="20"/>
    </location>
</feature>
<dbReference type="Pfam" id="PF25876">
    <property type="entry name" value="HH_MFP_RND"/>
    <property type="match status" value="1"/>
</dbReference>
<feature type="domain" description="Multidrug resistance protein MdtA-like barrel-sandwich hybrid" evidence="5">
    <location>
        <begin position="61"/>
        <end position="203"/>
    </location>
</feature>
<reference evidence="11 14" key="2">
    <citation type="submission" date="2015-08" db="EMBL/GenBank/DDBJ databases">
        <title>Draft Genome Sequences of Vibrio parahaemolyticus Strains.</title>
        <authorList>
            <person name="Gonzalez-Escalona N."/>
            <person name="DePaola A."/>
        </authorList>
    </citation>
    <scope>NUCLEOTIDE SEQUENCE [LARGE SCALE GENOMIC DNA]</scope>
    <source>
        <strain evidence="11 14">CFSAN001621</strain>
    </source>
</reference>
<dbReference type="GO" id="GO:0005886">
    <property type="term" value="C:plasma membrane"/>
    <property type="evidence" value="ECO:0007669"/>
    <property type="project" value="UniProtKB-SubCell"/>
</dbReference>
<dbReference type="PROSITE" id="PS51257">
    <property type="entry name" value="PROKAR_LIPOPROTEIN"/>
    <property type="match status" value="1"/>
</dbReference>
<dbReference type="EMBL" id="JAUHGG010000002">
    <property type="protein sequence ID" value="MDS1820412.1"/>
    <property type="molecule type" value="Genomic_DNA"/>
</dbReference>
<dbReference type="EMBL" id="JABCLD010001111">
    <property type="protein sequence ID" value="NMU25754.1"/>
    <property type="molecule type" value="Genomic_DNA"/>
</dbReference>
<dbReference type="OMA" id="VNEWDEF"/>
<feature type="chain" id="PRO_5015027878" evidence="3">
    <location>
        <begin position="21"/>
        <end position="380"/>
    </location>
</feature>
<evidence type="ECO:0000259" key="6">
    <source>
        <dbReference type="Pfam" id="PF25944"/>
    </source>
</evidence>
<evidence type="ECO:0000313" key="14">
    <source>
        <dbReference type="Proteomes" id="UP000191946"/>
    </source>
</evidence>
<accession>A0A072J7D1</accession>
<dbReference type="Pfam" id="PF25944">
    <property type="entry name" value="Beta-barrel_RND"/>
    <property type="match status" value="1"/>
</dbReference>
<evidence type="ECO:0000256" key="2">
    <source>
        <dbReference type="ARBA" id="ARBA00009477"/>
    </source>
</evidence>
<evidence type="ECO:0000313" key="11">
    <source>
        <dbReference type="EMBL" id="OQJ99259.1"/>
    </source>
</evidence>
<sequence length="380" mass="41387">MKAKYKFALVSIAISSALLSGCKTGDIATKTAQAPSVETVTLTETKITPYHTFIGRTEAVNDVDIMPRVGGELTAIHFKDGDMVEKGQLLFEIDDRPYKAALAYAKASLQKAKAQLVQTTRDAERVKKLIKDKSISEQQYDDAIAAHAAAIASVEEAKATLVSARLDLEFSSVRAPFSGRVGFSNFRVGDRISKIQLVPLVSITQIDPIRFGFDVDEKLYRRVRSAIDVAHRNDDKLDVDLTLTLSDGSLYPLDGKIYAVGNKIDLETGSIRAEAQFDNPTYALMPGEYGNLTIKLRNKTIDGLLIPSAAVQQDQAGDYVMVVGDDHVVSRRNVELGQTYGVKRAVLTGLAANEKVIVNGLQKVRPGATVKDVELQSEQG</sequence>
<reference evidence="8 13" key="1">
    <citation type="submission" date="2015-07" db="EMBL/GenBank/DDBJ databases">
        <title>Foodborne Vibrio parahaemolyticus Isolates.</title>
        <authorList>
            <person name="Ronholm J."/>
            <person name="Petronella N."/>
            <person name="Kenwell R."/>
            <person name="Banerjee S."/>
        </authorList>
    </citation>
    <scope>NUCLEOTIDE SEQUENCE [LARGE SCALE GENOMIC DNA]</scope>
    <source>
        <strain evidence="8 13">HS-06-05</strain>
    </source>
</reference>
<dbReference type="GeneID" id="57843376"/>
<dbReference type="InterPro" id="IPR006143">
    <property type="entry name" value="RND_pump_MFP"/>
</dbReference>
<evidence type="ECO:0000313" key="12">
    <source>
        <dbReference type="EMBL" id="WAT92634.1"/>
    </source>
</evidence>
<dbReference type="GeneID" id="1191158"/>
<reference evidence="9" key="5">
    <citation type="submission" date="2023-06" db="EMBL/GenBank/DDBJ databases">
        <title>Genomic Diversity of Vibrio spp. and Metagenomic Analysis of Pathogens in Florida Gulf Coastal Waters Following Hurricane Ian.</title>
        <authorList>
            <person name="Brumfield K.D."/>
        </authorList>
    </citation>
    <scope>NUCLEOTIDE SEQUENCE</scope>
    <source>
        <strain evidence="9">WBS2B-138</strain>
    </source>
</reference>
<dbReference type="PANTHER" id="PTHR30158">
    <property type="entry name" value="ACRA/E-RELATED COMPONENT OF DRUG EFFLUX TRANSPORTER"/>
    <property type="match status" value="1"/>
</dbReference>
<evidence type="ECO:0000256" key="1">
    <source>
        <dbReference type="ARBA" id="ARBA00004519"/>
    </source>
</evidence>
<dbReference type="GO" id="GO:0046677">
    <property type="term" value="P:response to antibiotic"/>
    <property type="evidence" value="ECO:0007669"/>
    <property type="project" value="TreeGrafter"/>
</dbReference>
<dbReference type="Pfam" id="PF25917">
    <property type="entry name" value="BSH_RND"/>
    <property type="match status" value="1"/>
</dbReference>
<dbReference type="Gene3D" id="2.40.30.170">
    <property type="match status" value="1"/>
</dbReference>
<dbReference type="Proteomes" id="UP000555836">
    <property type="component" value="Unassembled WGS sequence"/>
</dbReference>
<comment type="subcellular location">
    <subcellularLocation>
        <location evidence="1">Cell inner membrane</location>
        <topology evidence="1">Lipid-anchor</topology>
    </subcellularLocation>
</comment>
<dbReference type="RefSeq" id="WP_005391278.1">
    <property type="nucleotide sequence ID" value="NZ_CABMHD010000003.1"/>
</dbReference>
<proteinExistence type="inferred from homology"/>
<feature type="domain" description="Multidrug resistance protein MdtA-like beta-barrel" evidence="6">
    <location>
        <begin position="233"/>
        <end position="296"/>
    </location>
</feature>
<dbReference type="InterPro" id="IPR058624">
    <property type="entry name" value="MdtA-like_HH"/>
</dbReference>
<evidence type="ECO:0000313" key="15">
    <source>
        <dbReference type="Proteomes" id="UP000555836"/>
    </source>
</evidence>
<dbReference type="EMBL" id="LIRS01000067">
    <property type="protein sequence ID" value="KOY32747.1"/>
    <property type="molecule type" value="Genomic_DNA"/>
</dbReference>
<dbReference type="EMBL" id="CP114195">
    <property type="protein sequence ID" value="WAT92634.1"/>
    <property type="molecule type" value="Genomic_DNA"/>
</dbReference>
<dbReference type="Proteomes" id="UP001253193">
    <property type="component" value="Unassembled WGS sequence"/>
</dbReference>
<dbReference type="Gene3D" id="2.40.50.100">
    <property type="match status" value="1"/>
</dbReference>
<evidence type="ECO:0000259" key="4">
    <source>
        <dbReference type="Pfam" id="PF25876"/>
    </source>
</evidence>
<dbReference type="InterPro" id="IPR058626">
    <property type="entry name" value="MdtA-like_b-barrel"/>
</dbReference>
<name>A0A072J7D1_VIBPH</name>
<keyword evidence="3" id="KW-0732">Signal</keyword>
<dbReference type="AlphaFoldDB" id="A0A072J7D1"/>